<feature type="compositionally biased region" description="Pro residues" evidence="1">
    <location>
        <begin position="335"/>
        <end position="344"/>
    </location>
</feature>
<evidence type="ECO:0000313" key="3">
    <source>
        <dbReference type="EMBL" id="EDR05694.1"/>
    </source>
</evidence>
<dbReference type="HOGENOM" id="CLU_011634_0_0_1"/>
<organism evidence="4">
    <name type="scientific">Laccaria bicolor (strain S238N-H82 / ATCC MYA-4686)</name>
    <name type="common">Bicoloured deceiver</name>
    <name type="synonym">Laccaria laccata var. bicolor</name>
    <dbReference type="NCBI Taxonomy" id="486041"/>
    <lineage>
        <taxon>Eukaryota</taxon>
        <taxon>Fungi</taxon>
        <taxon>Dikarya</taxon>
        <taxon>Basidiomycota</taxon>
        <taxon>Agaricomycotina</taxon>
        <taxon>Agaricomycetes</taxon>
        <taxon>Agaricomycetidae</taxon>
        <taxon>Agaricales</taxon>
        <taxon>Agaricineae</taxon>
        <taxon>Hydnangiaceae</taxon>
        <taxon>Laccaria</taxon>
    </lineage>
</organism>
<dbReference type="SMART" id="SM00463">
    <property type="entry name" value="SMR"/>
    <property type="match status" value="1"/>
</dbReference>
<dbReference type="PANTHER" id="PTHR46535">
    <property type="entry name" value="NEDD4-BINDING PROTEIN 2"/>
    <property type="match status" value="1"/>
</dbReference>
<dbReference type="PANTHER" id="PTHR46535:SF1">
    <property type="entry name" value="NEDD4-BINDING PROTEIN 2"/>
    <property type="match status" value="1"/>
</dbReference>
<name>B0DII6_LACBS</name>
<dbReference type="SUPFAM" id="SSF160443">
    <property type="entry name" value="SMR domain-like"/>
    <property type="match status" value="1"/>
</dbReference>
<dbReference type="GO" id="GO:0004519">
    <property type="term" value="F:endonuclease activity"/>
    <property type="evidence" value="ECO:0007669"/>
    <property type="project" value="TreeGrafter"/>
</dbReference>
<dbReference type="EMBL" id="DS547112">
    <property type="protein sequence ID" value="EDR05694.1"/>
    <property type="molecule type" value="Genomic_DNA"/>
</dbReference>
<accession>B0DII6</accession>
<feature type="compositionally biased region" description="Low complexity" evidence="1">
    <location>
        <begin position="50"/>
        <end position="59"/>
    </location>
</feature>
<feature type="region of interest" description="Disordered" evidence="1">
    <location>
        <begin position="314"/>
        <end position="362"/>
    </location>
</feature>
<dbReference type="GeneID" id="6079330"/>
<sequence length="560" mass="62367">MDTLRATLSELAAQADESQLSEFSDLQLTSPTDDSTSTPEFYYGMTPTTSSLGSDSSSSSQASFNSPIGFLQAALPHISTETLKNALSNAEKDNVEVDMWDVVASILTAESIRELEERGWDGLNEDEDFCHFLCDDEITWETVETKKKKHKSHEHQTPKRRTVRPTKVTLVDIRQRQHVHQPSKTIGAPPPDPWTRLSSLSTHLATLLRPHPASLFLSYFHSPDYPTPYVALCSALESLSQDQQTSDERTTMLFNFLDILLPQYDNLEVEQRSNLISDIELAVKVTEGREDDALDLINLLRELDSDSSGHLEMGVYHFSSKPSPAPSGTIKRLPSAPPPIPPPPHNKRKLKPPSSHKPSPYQWQLVPERKPVDRGPHPLAHHIPAYARDVNGVKVKNKAGGNLGSEDYRRKVGERMRKRDELLREAAKMWQKGNKKTRGGEVAFYFAERAREFQEMARQEALNAARVLVESRRLASRGQDTVDLHGTTVSEAVVIVKETLRTQAASQNKPLKIITGRGSHSVNQVSVLKPAVRKALVEDGWNVASWDGGLVVRGKHGAAS</sequence>
<feature type="compositionally biased region" description="Low complexity" evidence="1">
    <location>
        <begin position="24"/>
        <end position="39"/>
    </location>
</feature>
<dbReference type="InterPro" id="IPR013899">
    <property type="entry name" value="DUF1771"/>
</dbReference>
<evidence type="ECO:0000313" key="4">
    <source>
        <dbReference type="Proteomes" id="UP000001194"/>
    </source>
</evidence>
<keyword evidence="4" id="KW-1185">Reference proteome</keyword>
<evidence type="ECO:0000256" key="1">
    <source>
        <dbReference type="SAM" id="MobiDB-lite"/>
    </source>
</evidence>
<protein>
    <submittedName>
        <fullName evidence="3">Predicted protein</fullName>
    </submittedName>
</protein>
<reference evidence="3 4" key="1">
    <citation type="journal article" date="2008" name="Nature">
        <title>The genome of Laccaria bicolor provides insights into mycorrhizal symbiosis.</title>
        <authorList>
            <person name="Martin F."/>
            <person name="Aerts A."/>
            <person name="Ahren D."/>
            <person name="Brun A."/>
            <person name="Danchin E.G.J."/>
            <person name="Duchaussoy F."/>
            <person name="Gibon J."/>
            <person name="Kohler A."/>
            <person name="Lindquist E."/>
            <person name="Pereda V."/>
            <person name="Salamov A."/>
            <person name="Shapiro H.J."/>
            <person name="Wuyts J."/>
            <person name="Blaudez D."/>
            <person name="Buee M."/>
            <person name="Brokstein P."/>
            <person name="Canbaeck B."/>
            <person name="Cohen D."/>
            <person name="Courty P.E."/>
            <person name="Coutinho P.M."/>
            <person name="Delaruelle C."/>
            <person name="Detter J.C."/>
            <person name="Deveau A."/>
            <person name="DiFazio S."/>
            <person name="Duplessis S."/>
            <person name="Fraissinet-Tachet L."/>
            <person name="Lucic E."/>
            <person name="Frey-Klett P."/>
            <person name="Fourrey C."/>
            <person name="Feussner I."/>
            <person name="Gay G."/>
            <person name="Grimwood J."/>
            <person name="Hoegger P.J."/>
            <person name="Jain P."/>
            <person name="Kilaru S."/>
            <person name="Labbe J."/>
            <person name="Lin Y.C."/>
            <person name="Legue V."/>
            <person name="Le Tacon F."/>
            <person name="Marmeisse R."/>
            <person name="Melayah D."/>
            <person name="Montanini B."/>
            <person name="Muratet M."/>
            <person name="Nehls U."/>
            <person name="Niculita-Hirzel H."/>
            <person name="Oudot-Le Secq M.P."/>
            <person name="Peter M."/>
            <person name="Quesneville H."/>
            <person name="Rajashekar B."/>
            <person name="Reich M."/>
            <person name="Rouhier N."/>
            <person name="Schmutz J."/>
            <person name="Yin T."/>
            <person name="Chalot M."/>
            <person name="Henrissat B."/>
            <person name="Kuees U."/>
            <person name="Lucas S."/>
            <person name="Van de Peer Y."/>
            <person name="Podila G.K."/>
            <person name="Polle A."/>
            <person name="Pukkila P.J."/>
            <person name="Richardson P.M."/>
            <person name="Rouze P."/>
            <person name="Sanders I.R."/>
            <person name="Stajich J.E."/>
            <person name="Tunlid A."/>
            <person name="Tuskan G."/>
            <person name="Grigoriev I.V."/>
        </authorList>
    </citation>
    <scope>NUCLEOTIDE SEQUENCE [LARGE SCALE GENOMIC DNA]</scope>
    <source>
        <strain evidence="4">S238N-H82 / ATCC MYA-4686</strain>
    </source>
</reference>
<proteinExistence type="predicted"/>
<dbReference type="InterPro" id="IPR002625">
    <property type="entry name" value="Smr_dom"/>
</dbReference>
<dbReference type="GO" id="GO:0005634">
    <property type="term" value="C:nucleus"/>
    <property type="evidence" value="ECO:0007669"/>
    <property type="project" value="TreeGrafter"/>
</dbReference>
<gene>
    <name evidence="3" type="ORF">LACBIDRAFT_302879</name>
</gene>
<dbReference type="Proteomes" id="UP000001194">
    <property type="component" value="Unassembled WGS sequence"/>
</dbReference>
<dbReference type="OrthoDB" id="4080456at2759"/>
<dbReference type="InParanoid" id="B0DII6"/>
<dbReference type="Pfam" id="PF08590">
    <property type="entry name" value="DUF1771"/>
    <property type="match status" value="1"/>
</dbReference>
<evidence type="ECO:0000259" key="2">
    <source>
        <dbReference type="PROSITE" id="PS50828"/>
    </source>
</evidence>
<dbReference type="PROSITE" id="PS50828">
    <property type="entry name" value="SMR"/>
    <property type="match status" value="1"/>
</dbReference>
<dbReference type="SMART" id="SM01162">
    <property type="entry name" value="DUF1771"/>
    <property type="match status" value="1"/>
</dbReference>
<feature type="domain" description="Smr" evidence="2">
    <location>
        <begin position="482"/>
        <end position="555"/>
    </location>
</feature>
<dbReference type="Gene3D" id="3.30.1370.110">
    <property type="match status" value="1"/>
</dbReference>
<dbReference type="STRING" id="486041.B0DII6"/>
<dbReference type="InterPro" id="IPR052772">
    <property type="entry name" value="Endo/PolyKinase_Domain-Protein"/>
</dbReference>
<dbReference type="AlphaFoldDB" id="B0DII6"/>
<dbReference type="RefSeq" id="XP_001883798.1">
    <property type="nucleotide sequence ID" value="XM_001883763.1"/>
</dbReference>
<dbReference type="KEGG" id="lbc:LACBIDRAFT_302879"/>
<dbReference type="InterPro" id="IPR036063">
    <property type="entry name" value="Smr_dom_sf"/>
</dbReference>
<feature type="region of interest" description="Disordered" evidence="1">
    <location>
        <begin position="19"/>
        <end position="59"/>
    </location>
</feature>
<dbReference type="Pfam" id="PF01713">
    <property type="entry name" value="Smr"/>
    <property type="match status" value="1"/>
</dbReference>